<evidence type="ECO:0000313" key="3">
    <source>
        <dbReference type="Proteomes" id="UP000611500"/>
    </source>
</evidence>
<evidence type="ECO:0000313" key="2">
    <source>
        <dbReference type="EMBL" id="GHG87990.1"/>
    </source>
</evidence>
<protein>
    <submittedName>
        <fullName evidence="2">Transposase</fullName>
    </submittedName>
</protein>
<name>A0A8J3H7K2_9RHOB</name>
<dbReference type="AlphaFoldDB" id="A0A8J3H7K2"/>
<sequence>MSHHAQTARALEHLRSLHVGSDMDTELTGQLARLLKRDDEGELSPEPIRFTRTNETRGIMVVGGAGSGKSHLVHRALMKFPVLAEGEYGRPRFLECSVPSPATLKSMVLEMLEKSGYGTVSPTRQVWSLVQILRERMRVTGTVVLWIDEAHDLFCADRNLILRALKSLMQGDDAVIVVLSGTEELAQVVRTDPQVQRRFSTVAFAALVPELHGDLFQQIVGDYCQRAGLGAPVEADLVGRVFHGARYRFGRAIELIVRAIELIVRAIEVALYAEASDLTIDHFARAWAMHEGCPADQNVFYAEQYRLLRLDQASEVALRVSTRRRG</sequence>
<dbReference type="SUPFAM" id="SSF52540">
    <property type="entry name" value="P-loop containing nucleoside triphosphate hydrolases"/>
    <property type="match status" value="1"/>
</dbReference>
<gene>
    <name evidence="2" type="ORF">GCM10010961_16640</name>
</gene>
<reference evidence="2" key="1">
    <citation type="journal article" date="2014" name="Int. J. Syst. Evol. Microbiol.">
        <title>Complete genome sequence of Corynebacterium casei LMG S-19264T (=DSM 44701T), isolated from a smear-ripened cheese.</title>
        <authorList>
            <consortium name="US DOE Joint Genome Institute (JGI-PGF)"/>
            <person name="Walter F."/>
            <person name="Albersmeier A."/>
            <person name="Kalinowski J."/>
            <person name="Ruckert C."/>
        </authorList>
    </citation>
    <scope>NUCLEOTIDE SEQUENCE</scope>
    <source>
        <strain evidence="2">CGMCC 1.7081</strain>
    </source>
</reference>
<dbReference type="Gene3D" id="3.40.50.300">
    <property type="entry name" value="P-loop containing nucleotide triphosphate hydrolases"/>
    <property type="match status" value="1"/>
</dbReference>
<dbReference type="Proteomes" id="UP000611500">
    <property type="component" value="Unassembled WGS sequence"/>
</dbReference>
<dbReference type="Pfam" id="PF05621">
    <property type="entry name" value="TniB"/>
    <property type="match status" value="1"/>
</dbReference>
<keyword evidence="3" id="KW-1185">Reference proteome</keyword>
<dbReference type="InterPro" id="IPR008868">
    <property type="entry name" value="TniB"/>
</dbReference>
<dbReference type="EMBL" id="BNAP01000005">
    <property type="protein sequence ID" value="GHG87990.1"/>
    <property type="molecule type" value="Genomic_DNA"/>
</dbReference>
<dbReference type="SMART" id="SM00382">
    <property type="entry name" value="AAA"/>
    <property type="match status" value="1"/>
</dbReference>
<dbReference type="InterPro" id="IPR003593">
    <property type="entry name" value="AAA+_ATPase"/>
</dbReference>
<evidence type="ECO:0000259" key="1">
    <source>
        <dbReference type="SMART" id="SM00382"/>
    </source>
</evidence>
<dbReference type="CDD" id="cd00009">
    <property type="entry name" value="AAA"/>
    <property type="match status" value="1"/>
</dbReference>
<reference evidence="2" key="2">
    <citation type="submission" date="2020-09" db="EMBL/GenBank/DDBJ databases">
        <authorList>
            <person name="Sun Q."/>
            <person name="Zhou Y."/>
        </authorList>
    </citation>
    <scope>NUCLEOTIDE SEQUENCE</scope>
    <source>
        <strain evidence="2">CGMCC 1.7081</strain>
    </source>
</reference>
<feature type="domain" description="AAA+ ATPase" evidence="1">
    <location>
        <begin position="55"/>
        <end position="201"/>
    </location>
</feature>
<proteinExistence type="predicted"/>
<accession>A0A8J3H7K2</accession>
<comment type="caution">
    <text evidence="2">The sequence shown here is derived from an EMBL/GenBank/DDBJ whole genome shotgun (WGS) entry which is preliminary data.</text>
</comment>
<organism evidence="2 3">
    <name type="scientific">Pseudodonghicola xiamenensis</name>
    <dbReference type="NCBI Taxonomy" id="337702"/>
    <lineage>
        <taxon>Bacteria</taxon>
        <taxon>Pseudomonadati</taxon>
        <taxon>Pseudomonadota</taxon>
        <taxon>Alphaproteobacteria</taxon>
        <taxon>Rhodobacterales</taxon>
        <taxon>Paracoccaceae</taxon>
        <taxon>Pseudodonghicola</taxon>
    </lineage>
</organism>
<dbReference type="InterPro" id="IPR027417">
    <property type="entry name" value="P-loop_NTPase"/>
</dbReference>